<feature type="compositionally biased region" description="Pro residues" evidence="3">
    <location>
        <begin position="257"/>
        <end position="266"/>
    </location>
</feature>
<dbReference type="GO" id="GO:0006396">
    <property type="term" value="P:RNA processing"/>
    <property type="evidence" value="ECO:0007669"/>
    <property type="project" value="InterPro"/>
</dbReference>
<dbReference type="Pfam" id="PF09429">
    <property type="entry name" value="Wbp11"/>
    <property type="match status" value="1"/>
</dbReference>
<evidence type="ECO:0000256" key="3">
    <source>
        <dbReference type="SAM" id="MobiDB-lite"/>
    </source>
</evidence>
<feature type="compositionally biased region" description="Polar residues" evidence="3">
    <location>
        <begin position="275"/>
        <end position="288"/>
    </location>
</feature>
<dbReference type="AlphaFoldDB" id="A0A161ZY76"/>
<dbReference type="PANTHER" id="PTHR13361:SF1">
    <property type="entry name" value="WW DOMAIN-BINDING PROTEIN 11"/>
    <property type="match status" value="1"/>
</dbReference>
<feature type="compositionally biased region" description="Basic and acidic residues" evidence="3">
    <location>
        <begin position="232"/>
        <end position="244"/>
    </location>
</feature>
<feature type="compositionally biased region" description="Pro residues" evidence="3">
    <location>
        <begin position="360"/>
        <end position="386"/>
    </location>
</feature>
<feature type="compositionally biased region" description="Low complexity" evidence="3">
    <location>
        <begin position="448"/>
        <end position="463"/>
    </location>
</feature>
<feature type="domain" description="Wbp11/ELF5/Saf1 N-terminal" evidence="4">
    <location>
        <begin position="7"/>
        <end position="70"/>
    </location>
</feature>
<name>A0A161ZY76_DAUCS</name>
<feature type="region of interest" description="Disordered" evidence="3">
    <location>
        <begin position="436"/>
        <end position="477"/>
    </location>
</feature>
<feature type="compositionally biased region" description="Low complexity" evidence="3">
    <location>
        <begin position="117"/>
        <end position="131"/>
    </location>
</feature>
<protein>
    <recommendedName>
        <fullName evidence="4">Wbp11/ELF5/Saf1 N-terminal domain-containing protein</fullName>
    </recommendedName>
</protein>
<keyword evidence="2" id="KW-0539">Nucleus</keyword>
<evidence type="ECO:0000256" key="2">
    <source>
        <dbReference type="ARBA" id="ARBA00023242"/>
    </source>
</evidence>
<evidence type="ECO:0000313" key="5">
    <source>
        <dbReference type="EMBL" id="KZM93282.1"/>
    </source>
</evidence>
<reference evidence="5" key="1">
    <citation type="journal article" date="2016" name="Nat. Genet.">
        <title>A high-quality carrot genome assembly provides new insights into carotenoid accumulation and asterid genome evolution.</title>
        <authorList>
            <person name="Iorizzo M."/>
            <person name="Ellison S."/>
            <person name="Senalik D."/>
            <person name="Zeng P."/>
            <person name="Satapoomin P."/>
            <person name="Huang J."/>
            <person name="Bowman M."/>
            <person name="Iovene M."/>
            <person name="Sanseverino W."/>
            <person name="Cavagnaro P."/>
            <person name="Yildiz M."/>
            <person name="Macko-Podgorni A."/>
            <person name="Moranska E."/>
            <person name="Grzebelus E."/>
            <person name="Grzebelus D."/>
            <person name="Ashrafi H."/>
            <person name="Zheng Z."/>
            <person name="Cheng S."/>
            <person name="Spooner D."/>
            <person name="Van Deynze A."/>
            <person name="Simon P."/>
        </authorList>
    </citation>
    <scope>NUCLEOTIDE SEQUENCE [LARGE SCALE GENOMIC DNA]</scope>
    <source>
        <tissue evidence="5">Leaf</tissue>
    </source>
</reference>
<dbReference type="InterPro" id="IPR019007">
    <property type="entry name" value="Wbp11/ELF5/Saf1_N"/>
</dbReference>
<feature type="compositionally biased region" description="Pro residues" evidence="3">
    <location>
        <begin position="212"/>
        <end position="228"/>
    </location>
</feature>
<gene>
    <name evidence="5" type="ORF">DCAR_016527</name>
</gene>
<dbReference type="OMA" id="FGMRMPP"/>
<feature type="compositionally biased region" description="Basic and acidic residues" evidence="3">
    <location>
        <begin position="76"/>
        <end position="87"/>
    </location>
</feature>
<feature type="compositionally biased region" description="Pro residues" evidence="3">
    <location>
        <begin position="296"/>
        <end position="315"/>
    </location>
</feature>
<dbReference type="GO" id="GO:0005681">
    <property type="term" value="C:spliceosomal complex"/>
    <property type="evidence" value="ECO:0007669"/>
    <property type="project" value="TreeGrafter"/>
</dbReference>
<sequence>MKTTKGGKVMNPTDAYRKELRKKELKRNKKERKKVREVGILKKDPDTLKEQIEKLEAMSNHLGPPRRRTTAEEEEDRVKHPKPEDSVYYHPELNPTGAPPPGKPQMYKSSIGPRIPLSASSSSGAASSSLAELNDVDLSVPPPPPPPPMPHVGEVDLGDGSIIPESLPLPPPPPKPPRPAVADLGTTMPLPPVPPPPPGPPPKEQTADHQQLPPPPAVHKSLQPPPPGTGGLEREKSQSIKSDDMISQEPVQGSGMLPPPPPPGMPLKPVDNLSEGASSKSNTINNYSEMKEPSKILPPPPPPRQQATIPGPPIHPALQQDVLPPGISRIPPPPPDMRPQISAPGISGQQVPPGLMVPLMPRPPYGPPPGHPLMMRPPLPPGPPPMLVDDIGARPYVPQKPSYVKSAASTVVKRPLAQHTPQLTSMVPASVRVRRESAVPKLKPKPPLSSAAAATLPKAAPAVAKKESGTSSSALKPQSIDDSYMAFLEDMKALGALDS</sequence>
<dbReference type="PANTHER" id="PTHR13361">
    <property type="entry name" value="WW DOMAIN-BINDING PROTEIN 11"/>
    <property type="match status" value="1"/>
</dbReference>
<organism evidence="5">
    <name type="scientific">Daucus carota subsp. sativus</name>
    <name type="common">Carrot</name>
    <dbReference type="NCBI Taxonomy" id="79200"/>
    <lineage>
        <taxon>Eukaryota</taxon>
        <taxon>Viridiplantae</taxon>
        <taxon>Streptophyta</taxon>
        <taxon>Embryophyta</taxon>
        <taxon>Tracheophyta</taxon>
        <taxon>Spermatophyta</taxon>
        <taxon>Magnoliopsida</taxon>
        <taxon>eudicotyledons</taxon>
        <taxon>Gunneridae</taxon>
        <taxon>Pentapetalae</taxon>
        <taxon>asterids</taxon>
        <taxon>campanulids</taxon>
        <taxon>Apiales</taxon>
        <taxon>Apiaceae</taxon>
        <taxon>Apioideae</taxon>
        <taxon>Scandiceae</taxon>
        <taxon>Daucinae</taxon>
        <taxon>Daucus</taxon>
        <taxon>Daucus sect. Daucus</taxon>
    </lineage>
</organism>
<feature type="compositionally biased region" description="Basic residues" evidence="3">
    <location>
        <begin position="23"/>
        <end position="33"/>
    </location>
</feature>
<feature type="compositionally biased region" description="Basic and acidic residues" evidence="3">
    <location>
        <begin position="34"/>
        <end position="56"/>
    </location>
</feature>
<dbReference type="Gramene" id="KZM93282">
    <property type="protein sequence ID" value="KZM93282"/>
    <property type="gene ID" value="DCAR_016527"/>
</dbReference>
<evidence type="ECO:0000256" key="1">
    <source>
        <dbReference type="ARBA" id="ARBA00004123"/>
    </source>
</evidence>
<feature type="region of interest" description="Disordered" evidence="3">
    <location>
        <begin position="1"/>
        <end position="393"/>
    </location>
</feature>
<dbReference type="EMBL" id="LNRQ01000005">
    <property type="protein sequence ID" value="KZM93282.1"/>
    <property type="molecule type" value="Genomic_DNA"/>
</dbReference>
<feature type="compositionally biased region" description="Pro residues" evidence="3">
    <location>
        <begin position="189"/>
        <end position="203"/>
    </location>
</feature>
<feature type="compositionally biased region" description="Pro residues" evidence="3">
    <location>
        <begin position="167"/>
        <end position="179"/>
    </location>
</feature>
<proteinExistence type="predicted"/>
<comment type="caution">
    <text evidence="5">The sequence shown here is derived from an EMBL/GenBank/DDBJ whole genome shotgun (WGS) entry which is preliminary data.</text>
</comment>
<feature type="compositionally biased region" description="Pro residues" evidence="3">
    <location>
        <begin position="140"/>
        <end position="150"/>
    </location>
</feature>
<comment type="subcellular location">
    <subcellularLocation>
        <location evidence="1">Nucleus</location>
    </subcellularLocation>
</comment>
<dbReference type="STRING" id="79200.A0A161ZY76"/>
<evidence type="ECO:0000259" key="4">
    <source>
        <dbReference type="Pfam" id="PF09429"/>
    </source>
</evidence>
<accession>A0A161ZY76</accession>